<reference evidence="3" key="1">
    <citation type="submission" date="2016-10" db="EMBL/GenBank/DDBJ databases">
        <authorList>
            <person name="Varghese N."/>
            <person name="Submissions S."/>
        </authorList>
    </citation>
    <scope>NUCLEOTIDE SEQUENCE [LARGE SCALE GENOMIC DNA]</scope>
    <source>
        <strain evidence="3">Nm69</strain>
    </source>
</reference>
<dbReference type="Proteomes" id="UP000199533">
    <property type="component" value="Unassembled WGS sequence"/>
</dbReference>
<name>A0A1I4GCW6_9PROT</name>
<proteinExistence type="predicted"/>
<protein>
    <submittedName>
        <fullName evidence="2">Uncharacterized protein</fullName>
    </submittedName>
</protein>
<gene>
    <name evidence="2" type="ORF">SAMN05216302_105210</name>
</gene>
<organism evidence="2 3">
    <name type="scientific">Nitrosomonas aestuarii</name>
    <dbReference type="NCBI Taxonomy" id="52441"/>
    <lineage>
        <taxon>Bacteria</taxon>
        <taxon>Pseudomonadati</taxon>
        <taxon>Pseudomonadota</taxon>
        <taxon>Betaproteobacteria</taxon>
        <taxon>Nitrosomonadales</taxon>
        <taxon>Nitrosomonadaceae</taxon>
        <taxon>Nitrosomonas</taxon>
    </lineage>
</organism>
<dbReference type="AlphaFoldDB" id="A0A1I4GCW6"/>
<evidence type="ECO:0000313" key="2">
    <source>
        <dbReference type="EMBL" id="SFL27898.1"/>
    </source>
</evidence>
<feature type="signal peptide" evidence="1">
    <location>
        <begin position="1"/>
        <end position="22"/>
    </location>
</feature>
<evidence type="ECO:0000256" key="1">
    <source>
        <dbReference type="SAM" id="SignalP"/>
    </source>
</evidence>
<feature type="chain" id="PRO_5011670533" evidence="1">
    <location>
        <begin position="23"/>
        <end position="127"/>
    </location>
</feature>
<keyword evidence="1" id="KW-0732">Signal</keyword>
<keyword evidence="3" id="KW-1185">Reference proteome</keyword>
<dbReference type="RefSeq" id="WP_090703116.1">
    <property type="nucleotide sequence ID" value="NZ_FOSP01000052.1"/>
</dbReference>
<sequence>MKKYLFVIFTVFVFMVSNPVYAVEETGFVRILDLGCSQPEKGGECFVIIDTPDAFGPEACEKRDLKQARWFVQKENGRSILALLMSAWATNALVKLAIQDVCFEQPSSGDTWPGIAWVHIRHPGDVN</sequence>
<dbReference type="EMBL" id="FOSP01000052">
    <property type="protein sequence ID" value="SFL27898.1"/>
    <property type="molecule type" value="Genomic_DNA"/>
</dbReference>
<evidence type="ECO:0000313" key="3">
    <source>
        <dbReference type="Proteomes" id="UP000199533"/>
    </source>
</evidence>
<dbReference type="STRING" id="52441.SAMN05216302_105210"/>
<accession>A0A1I4GCW6</accession>